<dbReference type="Pfam" id="PF13450">
    <property type="entry name" value="NAD_binding_8"/>
    <property type="match status" value="1"/>
</dbReference>
<organismHost>
    <name type="scientific">Paramecium bursaria</name>
    <dbReference type="NCBI Taxonomy" id="74790"/>
</organismHost>
<evidence type="ECO:0000313" key="1">
    <source>
        <dbReference type="EMBL" id="ABT13837.1"/>
    </source>
</evidence>
<proteinExistence type="predicted"/>
<dbReference type="PANTHER" id="PTHR10742:SF410">
    <property type="entry name" value="LYSINE-SPECIFIC HISTONE DEMETHYLASE 2"/>
    <property type="match status" value="1"/>
</dbReference>
<dbReference type="EMBL" id="DQ491001">
    <property type="protein sequence ID" value="ABT13837.1"/>
    <property type="molecule type" value="Genomic_DNA"/>
</dbReference>
<organism evidence="1 2">
    <name type="scientific">Paramecium bursaria Chlorella virus MT325</name>
    <name type="common">PBCV-MT325</name>
    <dbReference type="NCBI Taxonomy" id="346932"/>
    <lineage>
        <taxon>Viruses</taxon>
        <taxon>Varidnaviria</taxon>
        <taxon>Bamfordvirae</taxon>
        <taxon>Nucleocytoviricota</taxon>
        <taxon>Megaviricetes</taxon>
        <taxon>Algavirales</taxon>
        <taxon>Phycodnaviridae</taxon>
        <taxon>Chlorovirus</taxon>
        <taxon>Chlorovirus conductrix</taxon>
        <taxon>Paramecium bursaria Chlorella virus A1</taxon>
    </lineage>
</organism>
<dbReference type="InterPro" id="IPR050281">
    <property type="entry name" value="Flavin_monoamine_oxidase"/>
</dbReference>
<reference evidence="1 2" key="1">
    <citation type="journal article" date="2007" name="Virology">
        <title>Sequence and annotation of the 314-kb MT325 and the 321-kb FR483 viruses that infect Chlorella Pbi.</title>
        <authorList>
            <person name="Fitzgerald L.A."/>
            <person name="Graves M.V."/>
            <person name="Li X."/>
            <person name="Feldblyum T."/>
            <person name="Hartigan J."/>
            <person name="Van Etten J.L."/>
        </authorList>
    </citation>
    <scope>NUCLEOTIDE SEQUENCE [LARGE SCALE GENOMIC DNA]</scope>
    <source>
        <strain evidence="1 2">MT325</strain>
    </source>
</reference>
<gene>
    <name evidence="1" type="primary">M283R</name>
    <name evidence="1" type="ORF">MT325_M283R</name>
</gene>
<dbReference type="PANTHER" id="PTHR10742">
    <property type="entry name" value="FLAVIN MONOAMINE OXIDASE"/>
    <property type="match status" value="1"/>
</dbReference>
<name>A7IU13_PBCVM</name>
<dbReference type="SUPFAM" id="SSF51905">
    <property type="entry name" value="FAD/NAD(P)-binding domain"/>
    <property type="match status" value="1"/>
</dbReference>
<evidence type="ECO:0000313" key="2">
    <source>
        <dbReference type="Proteomes" id="UP000246715"/>
    </source>
</evidence>
<dbReference type="Proteomes" id="UP000246715">
    <property type="component" value="Segment"/>
</dbReference>
<accession>A7IU13</accession>
<protein>
    <submittedName>
        <fullName evidence="1">Uncharacterized protein M283R</fullName>
    </submittedName>
</protein>
<dbReference type="InterPro" id="IPR036188">
    <property type="entry name" value="FAD/NAD-bd_sf"/>
</dbReference>
<dbReference type="Gene3D" id="3.50.50.60">
    <property type="entry name" value="FAD/NAD(P)-binding domain"/>
    <property type="match status" value="1"/>
</dbReference>
<dbReference type="GO" id="GO:0016491">
    <property type="term" value="F:oxidoreductase activity"/>
    <property type="evidence" value="ECO:0007669"/>
    <property type="project" value="TreeGrafter"/>
</dbReference>
<sequence length="386" mass="44285">MTNTSEPLSHVIIGGGVAGLYCNMLLTKKKKTCLVLEKNEDVFGRVREHDFHGARVKCGAGIVVPENKITVKLLKKFKMSTEVHKGPGIVDKRLPPFDMKNAVKQVKIMYKKMTKKDLATLTSREILFKYFTKEFAEEFIHHSEFHDYLDGSFEYLFKYYDIDDLDNAPFGKIYVNWTEFVEKLKLPNIRTNYPVTKVEKRGKIFVVNDEIQAKEVVFAVTLGALKTIQCIGFSMPDFSQYIGSVPFCRVYAYYKDGYDMKDDYVMVDGPIDKIIKINKNVLMASYADDDNALFWADVKKLPMPERRRIVRDELKKVGYAFGLPDDVFSSFFKDGDHFVRPYKGSFDKLLDKLSKPVKGVTIIGEMLSKRQGYVDGALTSVERAFK</sequence>